<reference evidence="7 8" key="1">
    <citation type="journal article" date="2019" name="Environ. Microbiol.">
        <title>Species interactions and distinct microbial communities in high Arctic permafrost affected cryosols are associated with the CH4 and CO2 gas fluxes.</title>
        <authorList>
            <person name="Altshuler I."/>
            <person name="Hamel J."/>
            <person name="Turney S."/>
            <person name="Magnuson E."/>
            <person name="Levesque R."/>
            <person name="Greer C."/>
            <person name="Whyte L.G."/>
        </authorList>
    </citation>
    <scope>NUCLEOTIDE SEQUENCE [LARGE SCALE GENOMIC DNA]</scope>
    <source>
        <strain evidence="7 8">E4</strain>
    </source>
</reference>
<dbReference type="EMBL" id="RCZD01000010">
    <property type="protein sequence ID" value="TPG58865.1"/>
    <property type="molecule type" value="Genomic_DNA"/>
</dbReference>
<proteinExistence type="inferred from homology"/>
<dbReference type="SUPFAM" id="SSF49401">
    <property type="entry name" value="Bacterial adhesins"/>
    <property type="match status" value="1"/>
</dbReference>
<dbReference type="GO" id="GO:0009289">
    <property type="term" value="C:pilus"/>
    <property type="evidence" value="ECO:0007669"/>
    <property type="project" value="UniProtKB-SubCell"/>
</dbReference>
<evidence type="ECO:0000259" key="6">
    <source>
        <dbReference type="Pfam" id="PF00419"/>
    </source>
</evidence>
<name>A0A502GA61_9GAMM</name>
<feature type="signal peptide" evidence="5">
    <location>
        <begin position="1"/>
        <end position="39"/>
    </location>
</feature>
<dbReference type="Gene3D" id="2.60.40.1090">
    <property type="entry name" value="Fimbrial-type adhesion domain"/>
    <property type="match status" value="1"/>
</dbReference>
<keyword evidence="3 5" id="KW-0732">Signal</keyword>
<dbReference type="OrthoDB" id="6522787at2"/>
<evidence type="ECO:0000256" key="1">
    <source>
        <dbReference type="ARBA" id="ARBA00004561"/>
    </source>
</evidence>
<dbReference type="InterPro" id="IPR050263">
    <property type="entry name" value="Bact_Fimbrial_Adh_Pro"/>
</dbReference>
<dbReference type="GO" id="GO:0043709">
    <property type="term" value="P:cell adhesion involved in single-species biofilm formation"/>
    <property type="evidence" value="ECO:0007669"/>
    <property type="project" value="TreeGrafter"/>
</dbReference>
<comment type="similarity">
    <text evidence="2">Belongs to the fimbrial protein family.</text>
</comment>
<evidence type="ECO:0000313" key="7">
    <source>
        <dbReference type="EMBL" id="TPG58865.1"/>
    </source>
</evidence>
<gene>
    <name evidence="7" type="ORF">EAH77_18325</name>
</gene>
<evidence type="ECO:0000256" key="3">
    <source>
        <dbReference type="ARBA" id="ARBA00022729"/>
    </source>
</evidence>
<dbReference type="InterPro" id="IPR000259">
    <property type="entry name" value="Adhesion_dom_fimbrial"/>
</dbReference>
<evidence type="ECO:0000256" key="5">
    <source>
        <dbReference type="SAM" id="SignalP"/>
    </source>
</evidence>
<evidence type="ECO:0000256" key="4">
    <source>
        <dbReference type="ARBA" id="ARBA00023263"/>
    </source>
</evidence>
<comment type="caution">
    <text evidence="7">The sequence shown here is derived from an EMBL/GenBank/DDBJ whole genome shotgun (WGS) entry which is preliminary data.</text>
</comment>
<comment type="subcellular location">
    <subcellularLocation>
        <location evidence="1">Fimbrium</location>
    </subcellularLocation>
</comment>
<evidence type="ECO:0000256" key="2">
    <source>
        <dbReference type="ARBA" id="ARBA00006671"/>
    </source>
</evidence>
<dbReference type="PANTHER" id="PTHR33420:SF3">
    <property type="entry name" value="FIMBRIAL SUBUNIT ELFA"/>
    <property type="match status" value="1"/>
</dbReference>
<dbReference type="Proteomes" id="UP000317663">
    <property type="component" value="Unassembled WGS sequence"/>
</dbReference>
<accession>A0A502GA61</accession>
<dbReference type="InterPro" id="IPR036937">
    <property type="entry name" value="Adhesion_dom_fimbrial_sf"/>
</dbReference>
<keyword evidence="4" id="KW-0281">Fimbrium</keyword>
<feature type="chain" id="PRO_5021368629" description="Fimbrial-type adhesion domain-containing protein" evidence="5">
    <location>
        <begin position="40"/>
        <end position="203"/>
    </location>
</feature>
<dbReference type="AlphaFoldDB" id="A0A502GA61"/>
<dbReference type="PANTHER" id="PTHR33420">
    <property type="entry name" value="FIMBRIAL SUBUNIT ELFA-RELATED"/>
    <property type="match status" value="1"/>
</dbReference>
<feature type="domain" description="Fimbrial-type adhesion" evidence="6">
    <location>
        <begin position="51"/>
        <end position="202"/>
    </location>
</feature>
<dbReference type="Pfam" id="PF00419">
    <property type="entry name" value="Fimbrial"/>
    <property type="match status" value="1"/>
</dbReference>
<evidence type="ECO:0000313" key="8">
    <source>
        <dbReference type="Proteomes" id="UP000317663"/>
    </source>
</evidence>
<keyword evidence="8" id="KW-1185">Reference proteome</keyword>
<sequence>MTLIYVSPHMYRKGNDMSFNKSAVCLTLVMAGFASSAMADSAYDTSNGTVDFTGSITNTPCAISASNQNLKVDLGAVKSSVFAKKGDTSTAQPFSIVLSNCTVDRTTPFEATVSFNGAGADTAKTSLAVNAGSDTSGQAIATGVGIQILDNTQTGLPLNTDTTAIKITETEMILPYSARYISIADSVTAGLANGHTDFTVTYN</sequence>
<organism evidence="7 8">
    <name type="scientific">Ewingella americana</name>
    <dbReference type="NCBI Taxonomy" id="41202"/>
    <lineage>
        <taxon>Bacteria</taxon>
        <taxon>Pseudomonadati</taxon>
        <taxon>Pseudomonadota</taxon>
        <taxon>Gammaproteobacteria</taxon>
        <taxon>Enterobacterales</taxon>
        <taxon>Yersiniaceae</taxon>
        <taxon>Ewingella</taxon>
    </lineage>
</organism>
<protein>
    <recommendedName>
        <fullName evidence="6">Fimbrial-type adhesion domain-containing protein</fullName>
    </recommendedName>
</protein>
<dbReference type="InterPro" id="IPR008966">
    <property type="entry name" value="Adhesion_dom_sf"/>
</dbReference>